<name>A0A0C9UZE3_SPHS4</name>
<dbReference type="AlphaFoldDB" id="A0A0C9UZE3"/>
<accession>A0A0C9UZE3</accession>
<evidence type="ECO:0000313" key="1">
    <source>
        <dbReference type="EMBL" id="KIJ30766.1"/>
    </source>
</evidence>
<gene>
    <name evidence="1" type="ORF">M422DRAFT_267599</name>
</gene>
<protein>
    <submittedName>
        <fullName evidence="1">Uncharacterized protein</fullName>
    </submittedName>
</protein>
<evidence type="ECO:0000313" key="2">
    <source>
        <dbReference type="Proteomes" id="UP000054279"/>
    </source>
</evidence>
<reference evidence="1 2" key="1">
    <citation type="submission" date="2014-06" db="EMBL/GenBank/DDBJ databases">
        <title>Evolutionary Origins and Diversification of the Mycorrhizal Mutualists.</title>
        <authorList>
            <consortium name="DOE Joint Genome Institute"/>
            <consortium name="Mycorrhizal Genomics Consortium"/>
            <person name="Kohler A."/>
            <person name="Kuo A."/>
            <person name="Nagy L.G."/>
            <person name="Floudas D."/>
            <person name="Copeland A."/>
            <person name="Barry K.W."/>
            <person name="Cichocki N."/>
            <person name="Veneault-Fourrey C."/>
            <person name="LaButti K."/>
            <person name="Lindquist E.A."/>
            <person name="Lipzen A."/>
            <person name="Lundell T."/>
            <person name="Morin E."/>
            <person name="Murat C."/>
            <person name="Riley R."/>
            <person name="Ohm R."/>
            <person name="Sun H."/>
            <person name="Tunlid A."/>
            <person name="Henrissat B."/>
            <person name="Grigoriev I.V."/>
            <person name="Hibbett D.S."/>
            <person name="Martin F."/>
        </authorList>
    </citation>
    <scope>NUCLEOTIDE SEQUENCE [LARGE SCALE GENOMIC DNA]</scope>
    <source>
        <strain evidence="1 2">SS14</strain>
    </source>
</reference>
<dbReference type="EMBL" id="KN837254">
    <property type="protein sequence ID" value="KIJ30766.1"/>
    <property type="molecule type" value="Genomic_DNA"/>
</dbReference>
<proteinExistence type="predicted"/>
<dbReference type="HOGENOM" id="CLU_2943304_0_0_1"/>
<keyword evidence="2" id="KW-1185">Reference proteome</keyword>
<sequence length="60" mass="6671">MIQTSSHVCSTKYGSANLEMQVYSEWTSRARQLIMNNHFDPIVLPTATNLITSITTPATV</sequence>
<dbReference type="Proteomes" id="UP000054279">
    <property type="component" value="Unassembled WGS sequence"/>
</dbReference>
<organism evidence="1 2">
    <name type="scientific">Sphaerobolus stellatus (strain SS14)</name>
    <dbReference type="NCBI Taxonomy" id="990650"/>
    <lineage>
        <taxon>Eukaryota</taxon>
        <taxon>Fungi</taxon>
        <taxon>Dikarya</taxon>
        <taxon>Basidiomycota</taxon>
        <taxon>Agaricomycotina</taxon>
        <taxon>Agaricomycetes</taxon>
        <taxon>Phallomycetidae</taxon>
        <taxon>Geastrales</taxon>
        <taxon>Sphaerobolaceae</taxon>
        <taxon>Sphaerobolus</taxon>
    </lineage>
</organism>